<organism evidence="2 3">
    <name type="scientific">Burkholderia pseudomultivorans</name>
    <dbReference type="NCBI Taxonomy" id="1207504"/>
    <lineage>
        <taxon>Bacteria</taxon>
        <taxon>Pseudomonadati</taxon>
        <taxon>Pseudomonadota</taxon>
        <taxon>Betaproteobacteria</taxon>
        <taxon>Burkholderiales</taxon>
        <taxon>Burkholderiaceae</taxon>
        <taxon>Burkholderia</taxon>
        <taxon>Burkholderia cepacia complex</taxon>
    </lineage>
</organism>
<keyword evidence="1" id="KW-1133">Transmembrane helix</keyword>
<gene>
    <name evidence="2" type="ORF">BPS26883_06163</name>
</gene>
<evidence type="ECO:0000313" key="3">
    <source>
        <dbReference type="Proteomes" id="UP000494162"/>
    </source>
</evidence>
<evidence type="ECO:0000313" key="2">
    <source>
        <dbReference type="EMBL" id="VWC26562.1"/>
    </source>
</evidence>
<dbReference type="SUPFAM" id="SSF103473">
    <property type="entry name" value="MFS general substrate transporter"/>
    <property type="match status" value="1"/>
</dbReference>
<feature type="transmembrane region" description="Helical" evidence="1">
    <location>
        <begin position="36"/>
        <end position="59"/>
    </location>
</feature>
<evidence type="ECO:0000256" key="1">
    <source>
        <dbReference type="SAM" id="Phobius"/>
    </source>
</evidence>
<feature type="transmembrane region" description="Helical" evidence="1">
    <location>
        <begin position="71"/>
        <end position="90"/>
    </location>
</feature>
<keyword evidence="1" id="KW-0812">Transmembrane</keyword>
<protein>
    <submittedName>
        <fullName evidence="2">Uncharacterized protein</fullName>
    </submittedName>
</protein>
<feature type="transmembrane region" description="Helical" evidence="1">
    <location>
        <begin position="6"/>
        <end position="24"/>
    </location>
</feature>
<keyword evidence="1" id="KW-0472">Membrane</keyword>
<dbReference type="EMBL" id="CABVPP010000076">
    <property type="protein sequence ID" value="VWC26562.1"/>
    <property type="molecule type" value="Genomic_DNA"/>
</dbReference>
<name>A0A6P2QWA7_9BURK</name>
<proteinExistence type="predicted"/>
<dbReference type="Proteomes" id="UP000494162">
    <property type="component" value="Unassembled WGS sequence"/>
</dbReference>
<sequence>MLNHVSLFSGALSVFAAGACGSLLRVIIAPPDRRSLIMAHVVAGAAMAVFVAPAIVSYWFRAYGIEMQRGIAFGVGVAGPLLAEVVIRLIQRRGDKVADRLIDRVAGPEDQK</sequence>
<dbReference type="AlphaFoldDB" id="A0A6P2QWA7"/>
<dbReference type="InterPro" id="IPR036259">
    <property type="entry name" value="MFS_trans_sf"/>
</dbReference>
<reference evidence="2 3" key="1">
    <citation type="submission" date="2019-09" db="EMBL/GenBank/DDBJ databases">
        <authorList>
            <person name="Depoorter E."/>
        </authorList>
    </citation>
    <scope>NUCLEOTIDE SEQUENCE [LARGE SCALE GENOMIC DNA]</scope>
    <source>
        <strain evidence="2">LMG 26883</strain>
    </source>
</reference>
<accession>A0A6P2QWA7</accession>